<dbReference type="EC" id="1.11.1.24" evidence="3"/>
<dbReference type="PROSITE" id="PS51352">
    <property type="entry name" value="THIOREDOXIN_2"/>
    <property type="match status" value="1"/>
</dbReference>
<protein>
    <recommendedName>
        <fullName evidence="3">thioredoxin-dependent peroxiredoxin</fullName>
        <ecNumber evidence="3">1.11.1.24</ecNumber>
    </recommendedName>
    <alternativeName>
        <fullName evidence="9">Thioredoxin peroxidase</fullName>
    </alternativeName>
    <alternativeName>
        <fullName evidence="11">Thioredoxin-dependent peroxiredoxin Bcp</fullName>
    </alternativeName>
</protein>
<dbReference type="InterPro" id="IPR036249">
    <property type="entry name" value="Thioredoxin-like_sf"/>
</dbReference>
<feature type="active site" description="Cysteine sulfenic acid (-SOH) intermediate; for peroxidase activity" evidence="13">
    <location>
        <position position="70"/>
    </location>
</feature>
<evidence type="ECO:0000256" key="7">
    <source>
        <dbReference type="ARBA" id="ARBA00023157"/>
    </source>
</evidence>
<gene>
    <name evidence="15" type="primary">ygaF</name>
    <name evidence="15" type="ORF">SBA1_470006</name>
</gene>
<dbReference type="GO" id="GO:0045454">
    <property type="term" value="P:cell redox homeostasis"/>
    <property type="evidence" value="ECO:0007669"/>
    <property type="project" value="TreeGrafter"/>
</dbReference>
<dbReference type="FunFam" id="3.40.30.10:FF:000007">
    <property type="entry name" value="Thioredoxin-dependent thiol peroxidase"/>
    <property type="match status" value="1"/>
</dbReference>
<dbReference type="EMBL" id="OMOD01000141">
    <property type="protein sequence ID" value="SPF42784.1"/>
    <property type="molecule type" value="Genomic_DNA"/>
</dbReference>
<evidence type="ECO:0000256" key="10">
    <source>
        <dbReference type="ARBA" id="ARBA00038489"/>
    </source>
</evidence>
<dbReference type="Pfam" id="PF00578">
    <property type="entry name" value="AhpC-TSA"/>
    <property type="match status" value="1"/>
</dbReference>
<dbReference type="InterPro" id="IPR024706">
    <property type="entry name" value="Peroxiredoxin_AhpC-typ"/>
</dbReference>
<evidence type="ECO:0000313" key="16">
    <source>
        <dbReference type="Proteomes" id="UP000238701"/>
    </source>
</evidence>
<keyword evidence="7" id="KW-1015">Disulfide bond</keyword>
<keyword evidence="5" id="KW-0049">Antioxidant</keyword>
<dbReference type="GO" id="GO:0008379">
    <property type="term" value="F:thioredoxin peroxidase activity"/>
    <property type="evidence" value="ECO:0007669"/>
    <property type="project" value="TreeGrafter"/>
</dbReference>
<evidence type="ECO:0000256" key="5">
    <source>
        <dbReference type="ARBA" id="ARBA00022862"/>
    </source>
</evidence>
<comment type="function">
    <text evidence="1">Thiol-specific peroxidase that catalyzes the reduction of hydrogen peroxide and organic hydroperoxides to water and alcohols, respectively. Plays a role in cell protection against oxidative stress by detoxifying peroxides and as sensor of hydrogen peroxide-mediated signaling events.</text>
</comment>
<dbReference type="SUPFAM" id="SSF52833">
    <property type="entry name" value="Thioredoxin-like"/>
    <property type="match status" value="1"/>
</dbReference>
<dbReference type="OrthoDB" id="9812811at2"/>
<proteinExistence type="inferred from homology"/>
<name>A0A2U3KT02_9BACT</name>
<dbReference type="GO" id="GO:0034599">
    <property type="term" value="P:cellular response to oxidative stress"/>
    <property type="evidence" value="ECO:0007669"/>
    <property type="project" value="TreeGrafter"/>
</dbReference>
<sequence>MLLRIVVLIVVVIVIVVLFRLTSRSATPAEGTNAPDFTLTSQEGSPVSLKDYRGKWVVLYFYPKDQTPGCSREAHNFQMDQPKYAERDAVVLGVSVDSVDSHKKFCAKEGLNFKLLADTEHKVSDSYGSLTNLCLVKFAARHTFLIDPTGKIAKVYTSVDPAKHSQEVLAELDGLEKATPARQ</sequence>
<organism evidence="15 16">
    <name type="scientific">Candidatus Sulfotelmatobacter kueseliae</name>
    <dbReference type="NCBI Taxonomy" id="2042962"/>
    <lineage>
        <taxon>Bacteria</taxon>
        <taxon>Pseudomonadati</taxon>
        <taxon>Acidobacteriota</taxon>
        <taxon>Terriglobia</taxon>
        <taxon>Terriglobales</taxon>
        <taxon>Candidatus Korobacteraceae</taxon>
        <taxon>Candidatus Sulfotelmatobacter</taxon>
    </lineage>
</organism>
<evidence type="ECO:0000256" key="6">
    <source>
        <dbReference type="ARBA" id="ARBA00023002"/>
    </source>
</evidence>
<evidence type="ECO:0000256" key="9">
    <source>
        <dbReference type="ARBA" id="ARBA00032824"/>
    </source>
</evidence>
<evidence type="ECO:0000313" key="15">
    <source>
        <dbReference type="EMBL" id="SPF42784.1"/>
    </source>
</evidence>
<dbReference type="AlphaFoldDB" id="A0A2U3KT02"/>
<dbReference type="CDD" id="cd03017">
    <property type="entry name" value="PRX_BCP"/>
    <property type="match status" value="1"/>
</dbReference>
<dbReference type="GO" id="GO:0005737">
    <property type="term" value="C:cytoplasm"/>
    <property type="evidence" value="ECO:0007669"/>
    <property type="project" value="TreeGrafter"/>
</dbReference>
<keyword evidence="6 15" id="KW-0560">Oxidoreductase</keyword>
<dbReference type="InterPro" id="IPR050924">
    <property type="entry name" value="Peroxiredoxin_BCP/PrxQ"/>
</dbReference>
<dbReference type="PANTHER" id="PTHR42801">
    <property type="entry name" value="THIOREDOXIN-DEPENDENT PEROXIDE REDUCTASE"/>
    <property type="match status" value="1"/>
</dbReference>
<evidence type="ECO:0000256" key="4">
    <source>
        <dbReference type="ARBA" id="ARBA00022559"/>
    </source>
</evidence>
<evidence type="ECO:0000256" key="2">
    <source>
        <dbReference type="ARBA" id="ARBA00011245"/>
    </source>
</evidence>
<dbReference type="Proteomes" id="UP000238701">
    <property type="component" value="Unassembled WGS sequence"/>
</dbReference>
<keyword evidence="4 15" id="KW-0575">Peroxidase</keyword>
<feature type="domain" description="Thioredoxin" evidence="14">
    <location>
        <begin position="28"/>
        <end position="177"/>
    </location>
</feature>
<comment type="similarity">
    <text evidence="10">Belongs to the peroxiredoxin family. BCP/PrxQ subfamily.</text>
</comment>
<reference evidence="16" key="1">
    <citation type="submission" date="2018-02" db="EMBL/GenBank/DDBJ databases">
        <authorList>
            <person name="Hausmann B."/>
        </authorList>
    </citation>
    <scope>NUCLEOTIDE SEQUENCE [LARGE SCALE GENOMIC DNA]</scope>
    <source>
        <strain evidence="16">Peat soil MAG SbA1</strain>
    </source>
</reference>
<evidence type="ECO:0000256" key="3">
    <source>
        <dbReference type="ARBA" id="ARBA00013017"/>
    </source>
</evidence>
<evidence type="ECO:0000259" key="14">
    <source>
        <dbReference type="PROSITE" id="PS51352"/>
    </source>
</evidence>
<dbReference type="InterPro" id="IPR000866">
    <property type="entry name" value="AhpC/TSA"/>
</dbReference>
<keyword evidence="8" id="KW-0676">Redox-active center</keyword>
<comment type="subunit">
    <text evidence="2">Monomer.</text>
</comment>
<evidence type="ECO:0000256" key="11">
    <source>
        <dbReference type="ARBA" id="ARBA00042639"/>
    </source>
</evidence>
<dbReference type="PANTHER" id="PTHR42801:SF4">
    <property type="entry name" value="AHPC_TSA FAMILY PROTEIN"/>
    <property type="match status" value="1"/>
</dbReference>
<evidence type="ECO:0000256" key="1">
    <source>
        <dbReference type="ARBA" id="ARBA00003330"/>
    </source>
</evidence>
<accession>A0A2U3KT02</accession>
<dbReference type="Gene3D" id="3.40.30.10">
    <property type="entry name" value="Glutaredoxin"/>
    <property type="match status" value="1"/>
</dbReference>
<evidence type="ECO:0000256" key="12">
    <source>
        <dbReference type="ARBA" id="ARBA00049091"/>
    </source>
</evidence>
<dbReference type="PIRSF" id="PIRSF000239">
    <property type="entry name" value="AHPC"/>
    <property type="match status" value="1"/>
</dbReference>
<evidence type="ECO:0000256" key="8">
    <source>
        <dbReference type="ARBA" id="ARBA00023284"/>
    </source>
</evidence>
<comment type="catalytic activity">
    <reaction evidence="12">
        <text>a hydroperoxide + [thioredoxin]-dithiol = an alcohol + [thioredoxin]-disulfide + H2O</text>
        <dbReference type="Rhea" id="RHEA:62620"/>
        <dbReference type="Rhea" id="RHEA-COMP:10698"/>
        <dbReference type="Rhea" id="RHEA-COMP:10700"/>
        <dbReference type="ChEBI" id="CHEBI:15377"/>
        <dbReference type="ChEBI" id="CHEBI:29950"/>
        <dbReference type="ChEBI" id="CHEBI:30879"/>
        <dbReference type="ChEBI" id="CHEBI:35924"/>
        <dbReference type="ChEBI" id="CHEBI:50058"/>
        <dbReference type="EC" id="1.11.1.24"/>
    </reaction>
</comment>
<evidence type="ECO:0000256" key="13">
    <source>
        <dbReference type="PIRSR" id="PIRSR000239-1"/>
    </source>
</evidence>
<dbReference type="InterPro" id="IPR013766">
    <property type="entry name" value="Thioredoxin_domain"/>
</dbReference>